<dbReference type="PRINTS" id="PR00735">
    <property type="entry name" value="GLHYDRLASE8"/>
</dbReference>
<gene>
    <name evidence="10" type="ORF">GCM10022210_31500</name>
</gene>
<dbReference type="InterPro" id="IPR012341">
    <property type="entry name" value="6hp_glycosidase-like_sf"/>
</dbReference>
<comment type="similarity">
    <text evidence="2 9">Belongs to the glycosyl hydrolase 8 (cellulase D) family.</text>
</comment>
<accession>A0ABP7Q898</accession>
<dbReference type="GO" id="GO:0016787">
    <property type="term" value="F:hydrolase activity"/>
    <property type="evidence" value="ECO:0007669"/>
    <property type="project" value="UniProtKB-KW"/>
</dbReference>
<proteinExistence type="inferred from homology"/>
<name>A0ABP7Q898_9SPHI</name>
<dbReference type="InterPro" id="IPR008928">
    <property type="entry name" value="6-hairpin_glycosidase_sf"/>
</dbReference>
<evidence type="ECO:0000256" key="1">
    <source>
        <dbReference type="ARBA" id="ARBA00000966"/>
    </source>
</evidence>
<evidence type="ECO:0000256" key="3">
    <source>
        <dbReference type="ARBA" id="ARBA00022729"/>
    </source>
</evidence>
<evidence type="ECO:0000256" key="8">
    <source>
        <dbReference type="PROSITE-ProRule" id="PRU10058"/>
    </source>
</evidence>
<evidence type="ECO:0000313" key="10">
    <source>
        <dbReference type="EMBL" id="GAA3978263.1"/>
    </source>
</evidence>
<keyword evidence="6 9" id="KW-0326">Glycosidase</keyword>
<dbReference type="InterPro" id="IPR019834">
    <property type="entry name" value="Glyco_hydro_8_CS"/>
</dbReference>
<protein>
    <recommendedName>
        <fullName evidence="9">Glucanase</fullName>
        <ecNumber evidence="9">3.2.1.-</ecNumber>
    </recommendedName>
</protein>
<reference evidence="11" key="1">
    <citation type="journal article" date="2019" name="Int. J. Syst. Evol. Microbiol.">
        <title>The Global Catalogue of Microorganisms (GCM) 10K type strain sequencing project: providing services to taxonomists for standard genome sequencing and annotation.</title>
        <authorList>
            <consortium name="The Broad Institute Genomics Platform"/>
            <consortium name="The Broad Institute Genome Sequencing Center for Infectious Disease"/>
            <person name="Wu L."/>
            <person name="Ma J."/>
        </authorList>
    </citation>
    <scope>NUCLEOTIDE SEQUENCE [LARGE SCALE GENOMIC DNA]</scope>
    <source>
        <strain evidence="11">JCM 16601</strain>
    </source>
</reference>
<feature type="active site" description="Nucleophile" evidence="8">
    <location>
        <position position="55"/>
    </location>
</feature>
<evidence type="ECO:0000256" key="9">
    <source>
        <dbReference type="RuleBase" id="RU361167"/>
    </source>
</evidence>
<dbReference type="EMBL" id="BAAAZC010000023">
    <property type="protein sequence ID" value="GAA3978263.1"/>
    <property type="molecule type" value="Genomic_DNA"/>
</dbReference>
<evidence type="ECO:0000256" key="7">
    <source>
        <dbReference type="ARBA" id="ARBA00023326"/>
    </source>
</evidence>
<evidence type="ECO:0000256" key="2">
    <source>
        <dbReference type="ARBA" id="ARBA00009209"/>
    </source>
</evidence>
<dbReference type="Pfam" id="PF01270">
    <property type="entry name" value="Glyco_hydro_8"/>
    <property type="match status" value="1"/>
</dbReference>
<dbReference type="EC" id="3.2.1.-" evidence="9"/>
<keyword evidence="7 9" id="KW-0119">Carbohydrate metabolism</keyword>
<dbReference type="Gene3D" id="1.50.10.10">
    <property type="match status" value="1"/>
</dbReference>
<dbReference type="Proteomes" id="UP001500742">
    <property type="component" value="Unassembled WGS sequence"/>
</dbReference>
<comment type="catalytic activity">
    <reaction evidence="1">
        <text>Endohydrolysis of (1-&gt;4)-beta-D-glucosidic linkages in cellulose, lichenin and cereal beta-D-glucans.</text>
        <dbReference type="EC" id="3.2.1.4"/>
    </reaction>
</comment>
<evidence type="ECO:0000256" key="4">
    <source>
        <dbReference type="ARBA" id="ARBA00022801"/>
    </source>
</evidence>
<dbReference type="SUPFAM" id="SSF48208">
    <property type="entry name" value="Six-hairpin glycosidases"/>
    <property type="match status" value="1"/>
</dbReference>
<evidence type="ECO:0000256" key="5">
    <source>
        <dbReference type="ARBA" id="ARBA00023001"/>
    </source>
</evidence>
<keyword evidence="11" id="KW-1185">Reference proteome</keyword>
<keyword evidence="3" id="KW-0732">Signal</keyword>
<sequence length="313" mass="35799">MIITALMAGTDASAKITFDELFRYYHAHPARAGQYLMSWAQDYQGINTDHSSATDGDMDIAYSLLLADKQWGSKGAINYQKEAKALLADIMKYEINQKSFTILLSNETEPDSKDYYDTRTSDFMPSHFKAFKIATGDIRWDKVTANTYKLFAAMQQKYSPDAGLLPDFIQQVNHNPHPAKAMYLESKYDGCYNYNACRVPWRVAVDYLLYGDARAKAFVRPINNWIRSTTSGNPDNISAGYTLAGNDLPTRHFEALSFIAPFAVAASIDTKNQQWLNHVWDYLVNFKLKDYDYYDNSIKMLDMIILSGNYWRI</sequence>
<dbReference type="PROSITE" id="PS00812">
    <property type="entry name" value="GLYCOSYL_HYDROL_F8"/>
    <property type="match status" value="1"/>
</dbReference>
<keyword evidence="7 9" id="KW-0624">Polysaccharide degradation</keyword>
<dbReference type="InterPro" id="IPR002037">
    <property type="entry name" value="Glyco_hydro_8"/>
</dbReference>
<comment type="caution">
    <text evidence="10">The sequence shown here is derived from an EMBL/GenBank/DDBJ whole genome shotgun (WGS) entry which is preliminary data.</text>
</comment>
<evidence type="ECO:0000313" key="11">
    <source>
        <dbReference type="Proteomes" id="UP001500742"/>
    </source>
</evidence>
<keyword evidence="5" id="KW-0136">Cellulose degradation</keyword>
<organism evidence="10 11">
    <name type="scientific">Mucilaginibacter dorajii</name>
    <dbReference type="NCBI Taxonomy" id="692994"/>
    <lineage>
        <taxon>Bacteria</taxon>
        <taxon>Pseudomonadati</taxon>
        <taxon>Bacteroidota</taxon>
        <taxon>Sphingobacteriia</taxon>
        <taxon>Sphingobacteriales</taxon>
        <taxon>Sphingobacteriaceae</taxon>
        <taxon>Mucilaginibacter</taxon>
    </lineage>
</organism>
<evidence type="ECO:0000256" key="6">
    <source>
        <dbReference type="ARBA" id="ARBA00023295"/>
    </source>
</evidence>
<keyword evidence="4 9" id="KW-0378">Hydrolase</keyword>